<keyword evidence="5" id="KW-1185">Reference proteome</keyword>
<feature type="compositionally biased region" description="Acidic residues" evidence="2">
    <location>
        <begin position="46"/>
        <end position="60"/>
    </location>
</feature>
<feature type="compositionally biased region" description="Low complexity" evidence="2">
    <location>
        <begin position="33"/>
        <end position="44"/>
    </location>
</feature>
<dbReference type="Pfam" id="PF12146">
    <property type="entry name" value="Hydrolase_4"/>
    <property type="match status" value="1"/>
</dbReference>
<dbReference type="EMBL" id="KV784442">
    <property type="protein sequence ID" value="OEU05940.1"/>
    <property type="molecule type" value="Genomic_DNA"/>
</dbReference>
<accession>A0A1E7EJ91</accession>
<evidence type="ECO:0000313" key="5">
    <source>
        <dbReference type="Proteomes" id="UP000095751"/>
    </source>
</evidence>
<feature type="domain" description="Serine aminopeptidase S33" evidence="3">
    <location>
        <begin position="131"/>
        <end position="403"/>
    </location>
</feature>
<evidence type="ECO:0000259" key="3">
    <source>
        <dbReference type="Pfam" id="PF12146"/>
    </source>
</evidence>
<feature type="region of interest" description="Disordered" evidence="2">
    <location>
        <begin position="30"/>
        <end position="60"/>
    </location>
</feature>
<feature type="coiled-coil region" evidence="1">
    <location>
        <begin position="241"/>
        <end position="268"/>
    </location>
</feature>
<dbReference type="KEGG" id="fcy:FRACYDRAFT_257324"/>
<protein>
    <recommendedName>
        <fullName evidence="3">Serine aminopeptidase S33 domain-containing protein</fullName>
    </recommendedName>
</protein>
<dbReference type="SUPFAM" id="SSF53474">
    <property type="entry name" value="alpha/beta-Hydrolases"/>
    <property type="match status" value="1"/>
</dbReference>
<feature type="compositionally biased region" description="Low complexity" evidence="2">
    <location>
        <begin position="415"/>
        <end position="424"/>
    </location>
</feature>
<dbReference type="Proteomes" id="UP000095751">
    <property type="component" value="Unassembled WGS sequence"/>
</dbReference>
<dbReference type="InterPro" id="IPR029058">
    <property type="entry name" value="AB_hydrolase_fold"/>
</dbReference>
<sequence length="469" mass="52270">MESNKMINTNDQQSLDDLLIYEELAFTIQPSSNTNNNTNNNNNTFGEDEKESNNRDDDDDDESLITAVARAPFFFNDDGGSGDGGGYRFGDCLLNVELFGFDVDDDDNSKNNNITNNTDNNCSNVNNGGGGILCFVHGVCESAETWTVQNLARICQKQKWKLAVLELEGHGLSFETRGLLNVGKMNRYVQQVVQFYKHVIKIDSIIQEKQQKQKQKNQNDDIAVPTKFALCGSSLGGTLAAYASQQIMEEVEEEKEEEEEKQHQFVGTLLISPAVGIDPKVVPSSFILSTLSILSLVIPSIGFMTPIEDPSHYNCPSTTKRNYAGSWPLGTSKLLLDITSIIVPNDIQNGTLNLMMVRRNKKKKQQYNTVVPTTIMIISGDKDPVVPIEAVRNFVSTMMTQNQEQEQEEQREKSTTTTTTSSNNIELIEINKGDHGLLAQSVNDKRISKTKKNSTNTTIEQIISFLKRI</sequence>
<organism evidence="4 5">
    <name type="scientific">Fragilariopsis cylindrus CCMP1102</name>
    <dbReference type="NCBI Taxonomy" id="635003"/>
    <lineage>
        <taxon>Eukaryota</taxon>
        <taxon>Sar</taxon>
        <taxon>Stramenopiles</taxon>
        <taxon>Ochrophyta</taxon>
        <taxon>Bacillariophyta</taxon>
        <taxon>Bacillariophyceae</taxon>
        <taxon>Bacillariophycidae</taxon>
        <taxon>Bacillariales</taxon>
        <taxon>Bacillariaceae</taxon>
        <taxon>Fragilariopsis</taxon>
    </lineage>
</organism>
<feature type="region of interest" description="Disordered" evidence="2">
    <location>
        <begin position="400"/>
        <end position="424"/>
    </location>
</feature>
<reference evidence="4 5" key="1">
    <citation type="submission" date="2016-09" db="EMBL/GenBank/DDBJ databases">
        <title>Extensive genetic diversity and differential bi-allelic expression allows diatom success in the polar Southern Ocean.</title>
        <authorList>
            <consortium name="DOE Joint Genome Institute"/>
            <person name="Mock T."/>
            <person name="Otillar R.P."/>
            <person name="Strauss J."/>
            <person name="Dupont C."/>
            <person name="Frickenhaus S."/>
            <person name="Maumus F."/>
            <person name="Mcmullan M."/>
            <person name="Sanges R."/>
            <person name="Schmutz J."/>
            <person name="Toseland A."/>
            <person name="Valas R."/>
            <person name="Veluchamy A."/>
            <person name="Ward B.J."/>
            <person name="Allen A."/>
            <person name="Barry K."/>
            <person name="Falciatore A."/>
            <person name="Ferrante M."/>
            <person name="Fortunato A.E."/>
            <person name="Gloeckner G."/>
            <person name="Gruber A."/>
            <person name="Hipkin R."/>
            <person name="Janech M."/>
            <person name="Kroth P."/>
            <person name="Leese F."/>
            <person name="Lindquist E."/>
            <person name="Lyon B.R."/>
            <person name="Martin J."/>
            <person name="Mayer C."/>
            <person name="Parker M."/>
            <person name="Quesneville H."/>
            <person name="Raymond J."/>
            <person name="Uhlig C."/>
            <person name="Valentin K.U."/>
            <person name="Worden A.Z."/>
            <person name="Armbrust E.V."/>
            <person name="Bowler C."/>
            <person name="Green B."/>
            <person name="Moulton V."/>
            <person name="Van Oosterhout C."/>
            <person name="Grigoriev I."/>
        </authorList>
    </citation>
    <scope>NUCLEOTIDE SEQUENCE [LARGE SCALE GENOMIC DNA]</scope>
    <source>
        <strain evidence="4 5">CCMP1102</strain>
    </source>
</reference>
<keyword evidence="1" id="KW-0175">Coiled coil</keyword>
<dbReference type="AlphaFoldDB" id="A0A1E7EJ91"/>
<dbReference type="InterPro" id="IPR051044">
    <property type="entry name" value="MAG_DAG_Lipase"/>
</dbReference>
<dbReference type="InParanoid" id="A0A1E7EJ91"/>
<evidence type="ECO:0000256" key="1">
    <source>
        <dbReference type="SAM" id="Coils"/>
    </source>
</evidence>
<evidence type="ECO:0000256" key="2">
    <source>
        <dbReference type="SAM" id="MobiDB-lite"/>
    </source>
</evidence>
<gene>
    <name evidence="4" type="ORF">FRACYDRAFT_257324</name>
</gene>
<dbReference type="PANTHER" id="PTHR11614">
    <property type="entry name" value="PHOSPHOLIPASE-RELATED"/>
    <property type="match status" value="1"/>
</dbReference>
<proteinExistence type="predicted"/>
<dbReference type="InterPro" id="IPR022742">
    <property type="entry name" value="Hydrolase_4"/>
</dbReference>
<dbReference type="Gene3D" id="3.40.50.1820">
    <property type="entry name" value="alpha/beta hydrolase"/>
    <property type="match status" value="1"/>
</dbReference>
<dbReference type="OrthoDB" id="48798at2759"/>
<evidence type="ECO:0000313" key="4">
    <source>
        <dbReference type="EMBL" id="OEU05940.1"/>
    </source>
</evidence>
<name>A0A1E7EJ91_9STRA</name>